<feature type="chain" id="PRO_5035423394" description="P-type ATPase A domain-containing protein" evidence="13">
    <location>
        <begin position="22"/>
        <end position="1398"/>
    </location>
</feature>
<evidence type="ECO:0000256" key="6">
    <source>
        <dbReference type="ARBA" id="ARBA00022840"/>
    </source>
</evidence>
<feature type="transmembrane region" description="Helical" evidence="12">
    <location>
        <begin position="1358"/>
        <end position="1381"/>
    </location>
</feature>
<evidence type="ECO:0000259" key="14">
    <source>
        <dbReference type="Pfam" id="PF00122"/>
    </source>
</evidence>
<proteinExistence type="inferred from homology"/>
<sequence length="1398" mass="156015">MKHVSFALGAAALLLSVGVDAKTANPLAFAACPESHKPEQYCCEYSDSFKQIYTKFYRPTGGSYDEEVRKGWAEARKVNFPYHKFTPDSPTYYYDKPETTCRMQTVVVNSTTGEYKEELQCASQNASLVADSQDASVYWTFPKNPRNNNASFPVGAKCYSLMLPNGEVDTEKKALCASTSTMAIPQFTTYGEGKLLLVYFLYLACFVFTLVWYLFKKSQKNKLHSRHDESKRLLSNRGGPNTPSKNIAGHPDGKHTQLRLSETLLQEASEDILQTGYSRSTAGTFVFTYYILASIGLSVLLIIINLDYYGFFTPSLFSPSGPLVLAFFITWVFTAIWYASSVFIADYIVNFFRLEASLSSCEYVYLIKRDDTEVLLVDRSGVSELVAQVEKFFLPRNYIKGFKQTVPVQIINDARVIEFQHLRYIYDPTVDRFVPGSVALGRTFTDIANEAGGLTEGEAQLRYDAVGPNAVTVEMPSMAKSLAQEFFTLFYIYQIMCYFVWFYFDYWNLGIVMTSVIVISAVINIYTKRRMQGSVVEMTRYSTEVTVFRDNAWRMIQSPDVVPGDLIRVSENWVLPCDMVIVRGSTVCDESMLTGESMPVQKFPIPEGSQNVYEPNSSGKKHTLFAGTRVLSSGRNEEIHAVVQTTGAHTSKGQLIQSILYPLPMRFKYDDHLKVLIFGLLLYGVFASGLGLHFLTSNGKLSNKMTAFCYCVFMISGIVSPLLPVVITVGQVNASQRLEKRGVFCLNSQRITLCGKVRVFCFDKTGTLTKQGLDFLGLRPVQSTAFTPLVTDVQSSSDISAIAQYALATCHSVGSLDGRLVGNEVEVKMLTASGWQLVEREGEQPYVKSPTDAGLELEFVKRFDFDHHRMSMSVVVRDRKTNKHYVFCKGSYERMQQLSLATSIPADYQKVADQLAKDGCYVLGISFRELPAEWTDADVQALVADRDAVDQELSLLGLVLFRNELKPDTADAIAQLKAGDTRVVMITGDNAMCGCYIARQSGMISETSRVILGDVVADELVWRDVDQETQFNLTEIKSMVDGENDVELAVTGRAFDHLVASGEIKELLLKIRIYSRMTPNGKIQCVQLHMETGAVTGMCGDGGNDCGALRIAHVGVALSDADASVVSPFTSRSKTITSVVDLCREGRCSVATSFASVKMLVMYGVIASTLRLFQWYHGVIMSEWCFILADGFTMVGLSYVITLSRPLPTLGPQRPTSSLIGPTTLVSLIGQELINVAFLFGGIHMLASQDWYCPFTPDNVDLAKWWLLSDNAMATCLFFSIITQQQLAAWVFSFGSRYRLPIWRNYALVALMTVFVVLDVYLILGEPSAVTDLFRIASSTNVVVLPYIPLPASFRAKYFGIILGDVFTVILFEYFVVLGPVRDFFRNKYHKDHLPMRK</sequence>
<feature type="transmembrane region" description="Helical" evidence="12">
    <location>
        <begin position="1154"/>
        <end position="1173"/>
    </location>
</feature>
<dbReference type="SUPFAM" id="SSF56784">
    <property type="entry name" value="HAD-like"/>
    <property type="match status" value="1"/>
</dbReference>
<evidence type="ECO:0000256" key="7">
    <source>
        <dbReference type="ARBA" id="ARBA00022842"/>
    </source>
</evidence>
<feature type="transmembrane region" description="Helical" evidence="12">
    <location>
        <begin position="1272"/>
        <end position="1294"/>
    </location>
</feature>
<dbReference type="PROSITE" id="PS00154">
    <property type="entry name" value="ATPASE_E1_E2"/>
    <property type="match status" value="1"/>
</dbReference>
<gene>
    <name evidence="15" type="ORF">Poli38472_010453</name>
</gene>
<keyword evidence="10 12" id="KW-0472">Membrane</keyword>
<evidence type="ECO:0000256" key="13">
    <source>
        <dbReference type="SAM" id="SignalP"/>
    </source>
</evidence>
<dbReference type="SFLD" id="SFLDS00003">
    <property type="entry name" value="Haloacid_Dehalogenase"/>
    <property type="match status" value="1"/>
</dbReference>
<keyword evidence="16" id="KW-1185">Reference proteome</keyword>
<dbReference type="Gene3D" id="3.40.50.1000">
    <property type="entry name" value="HAD superfamily/HAD-like"/>
    <property type="match status" value="2"/>
</dbReference>
<feature type="transmembrane region" description="Helical" evidence="12">
    <location>
        <begin position="1306"/>
        <end position="1324"/>
    </location>
</feature>
<evidence type="ECO:0000256" key="10">
    <source>
        <dbReference type="ARBA" id="ARBA00023136"/>
    </source>
</evidence>
<keyword evidence="13" id="KW-0732">Signal</keyword>
<evidence type="ECO:0000256" key="1">
    <source>
        <dbReference type="ARBA" id="ARBA00004141"/>
    </source>
</evidence>
<evidence type="ECO:0000313" key="16">
    <source>
        <dbReference type="Proteomes" id="UP000794436"/>
    </source>
</evidence>
<evidence type="ECO:0000256" key="8">
    <source>
        <dbReference type="ARBA" id="ARBA00022967"/>
    </source>
</evidence>
<dbReference type="OrthoDB" id="114962at2759"/>
<evidence type="ECO:0000256" key="11">
    <source>
        <dbReference type="SAM" id="MobiDB-lite"/>
    </source>
</evidence>
<dbReference type="EMBL" id="SPLM01000147">
    <property type="protein sequence ID" value="TMW55571.1"/>
    <property type="molecule type" value="Genomic_DNA"/>
</dbReference>
<feature type="region of interest" description="Disordered" evidence="11">
    <location>
        <begin position="226"/>
        <end position="253"/>
    </location>
</feature>
<dbReference type="SFLD" id="SFLDF00027">
    <property type="entry name" value="p-type_atpase"/>
    <property type="match status" value="1"/>
</dbReference>
<evidence type="ECO:0000256" key="9">
    <source>
        <dbReference type="ARBA" id="ARBA00022989"/>
    </source>
</evidence>
<name>A0A8K1C339_PYTOL</name>
<dbReference type="GO" id="GO:0005524">
    <property type="term" value="F:ATP binding"/>
    <property type="evidence" value="ECO:0007669"/>
    <property type="project" value="UniProtKB-KW"/>
</dbReference>
<dbReference type="InterPro" id="IPR059000">
    <property type="entry name" value="ATPase_P-type_domA"/>
</dbReference>
<dbReference type="InterPro" id="IPR023214">
    <property type="entry name" value="HAD_sf"/>
</dbReference>
<feature type="transmembrane region" description="Helical" evidence="12">
    <location>
        <begin position="486"/>
        <end position="504"/>
    </location>
</feature>
<feature type="transmembrane region" description="Helical" evidence="12">
    <location>
        <begin position="323"/>
        <end position="349"/>
    </location>
</feature>
<keyword evidence="7" id="KW-0460">Magnesium</keyword>
<feature type="transmembrane region" description="Helical" evidence="12">
    <location>
        <begin position="1179"/>
        <end position="1203"/>
    </location>
</feature>
<reference evidence="15" key="1">
    <citation type="submission" date="2019-03" db="EMBL/GenBank/DDBJ databases">
        <title>Long read genome sequence of the mycoparasitic Pythium oligandrum ATCC 38472 isolated from sugarbeet rhizosphere.</title>
        <authorList>
            <person name="Gaulin E."/>
        </authorList>
    </citation>
    <scope>NUCLEOTIDE SEQUENCE</scope>
    <source>
        <strain evidence="15">ATCC 38472_TT</strain>
    </source>
</reference>
<evidence type="ECO:0000256" key="4">
    <source>
        <dbReference type="ARBA" id="ARBA00022723"/>
    </source>
</evidence>
<dbReference type="PANTHER" id="PTHR45630">
    <property type="entry name" value="CATION-TRANSPORTING ATPASE-RELATED"/>
    <property type="match status" value="1"/>
</dbReference>
<dbReference type="PROSITE" id="PS01229">
    <property type="entry name" value="COF_2"/>
    <property type="match status" value="1"/>
</dbReference>
<feature type="transmembrane region" description="Helical" evidence="12">
    <location>
        <begin position="287"/>
        <end position="311"/>
    </location>
</feature>
<feature type="domain" description="P-type ATPase A" evidence="14">
    <location>
        <begin position="542"/>
        <end position="659"/>
    </location>
</feature>
<evidence type="ECO:0000256" key="5">
    <source>
        <dbReference type="ARBA" id="ARBA00022741"/>
    </source>
</evidence>
<comment type="subcellular location">
    <subcellularLocation>
        <location evidence="1">Membrane</location>
        <topology evidence="1">Multi-pass membrane protein</topology>
    </subcellularLocation>
</comment>
<dbReference type="SFLD" id="SFLDG00002">
    <property type="entry name" value="C1.7:_P-type_atpase_like"/>
    <property type="match status" value="1"/>
</dbReference>
<dbReference type="Proteomes" id="UP000794436">
    <property type="component" value="Unassembled WGS sequence"/>
</dbReference>
<dbReference type="Gene3D" id="2.70.150.10">
    <property type="entry name" value="Calcium-transporting ATPase, cytoplasmic transduction domain A"/>
    <property type="match status" value="1"/>
</dbReference>
<keyword evidence="6" id="KW-0067">ATP-binding</keyword>
<evidence type="ECO:0000313" key="15">
    <source>
        <dbReference type="EMBL" id="TMW55571.1"/>
    </source>
</evidence>
<dbReference type="Gene3D" id="1.20.1110.10">
    <property type="entry name" value="Calcium-transporting ATPase, transmembrane domain"/>
    <property type="match status" value="1"/>
</dbReference>
<comment type="similarity">
    <text evidence="2">Belongs to the cation transport ATPase (P-type) (TC 3.A.3) family. Type V subfamily.</text>
</comment>
<keyword evidence="4" id="KW-0479">Metal-binding</keyword>
<dbReference type="InterPro" id="IPR023299">
    <property type="entry name" value="ATPase_P-typ_cyto_dom_N"/>
</dbReference>
<dbReference type="SUPFAM" id="SSF81653">
    <property type="entry name" value="Calcium ATPase, transduction domain A"/>
    <property type="match status" value="1"/>
</dbReference>
<evidence type="ECO:0000256" key="3">
    <source>
        <dbReference type="ARBA" id="ARBA00022692"/>
    </source>
</evidence>
<feature type="transmembrane region" description="Helical" evidence="12">
    <location>
        <begin position="707"/>
        <end position="730"/>
    </location>
</feature>
<dbReference type="GO" id="GO:0016887">
    <property type="term" value="F:ATP hydrolysis activity"/>
    <property type="evidence" value="ECO:0007669"/>
    <property type="project" value="InterPro"/>
</dbReference>
<dbReference type="InterPro" id="IPR018303">
    <property type="entry name" value="ATPase_P-typ_P_site"/>
</dbReference>
<feature type="transmembrane region" description="Helical" evidence="12">
    <location>
        <begin position="196"/>
        <end position="215"/>
    </location>
</feature>
<dbReference type="InterPro" id="IPR036412">
    <property type="entry name" value="HAD-like_sf"/>
</dbReference>
<feature type="transmembrane region" description="Helical" evidence="12">
    <location>
        <begin position="1224"/>
        <end position="1247"/>
    </location>
</feature>
<dbReference type="GO" id="GO:0140358">
    <property type="term" value="F:P-type transmembrane transporter activity"/>
    <property type="evidence" value="ECO:0007669"/>
    <property type="project" value="InterPro"/>
</dbReference>
<dbReference type="InterPro" id="IPR001757">
    <property type="entry name" value="P_typ_ATPase"/>
</dbReference>
<dbReference type="Gene3D" id="3.40.1110.10">
    <property type="entry name" value="Calcium-transporting ATPase, cytoplasmic domain N"/>
    <property type="match status" value="1"/>
</dbReference>
<feature type="transmembrane region" description="Helical" evidence="12">
    <location>
        <begin position="675"/>
        <end position="695"/>
    </location>
</feature>
<dbReference type="SUPFAM" id="SSF81660">
    <property type="entry name" value="Metal cation-transporting ATPase, ATP-binding domain N"/>
    <property type="match status" value="1"/>
</dbReference>
<dbReference type="GO" id="GO:0046872">
    <property type="term" value="F:metal ion binding"/>
    <property type="evidence" value="ECO:0007669"/>
    <property type="project" value="UniProtKB-KW"/>
</dbReference>
<dbReference type="Pfam" id="PF00122">
    <property type="entry name" value="E1-E2_ATPase"/>
    <property type="match status" value="1"/>
</dbReference>
<dbReference type="GO" id="GO:0016020">
    <property type="term" value="C:membrane"/>
    <property type="evidence" value="ECO:0007669"/>
    <property type="project" value="UniProtKB-SubCell"/>
</dbReference>
<protein>
    <recommendedName>
        <fullName evidence="14">P-type ATPase A domain-containing protein</fullName>
    </recommendedName>
</protein>
<dbReference type="PANTHER" id="PTHR45630:SF11">
    <property type="entry name" value="CATION-TRANSPORTING P-TYPE ATPASE N-TERMINAL DOMAIN-CONTAINING PROTEIN"/>
    <property type="match status" value="1"/>
</dbReference>
<keyword evidence="8" id="KW-1278">Translocase</keyword>
<organism evidence="15 16">
    <name type="scientific">Pythium oligandrum</name>
    <name type="common">Mycoparasitic fungus</name>
    <dbReference type="NCBI Taxonomy" id="41045"/>
    <lineage>
        <taxon>Eukaryota</taxon>
        <taxon>Sar</taxon>
        <taxon>Stramenopiles</taxon>
        <taxon>Oomycota</taxon>
        <taxon>Peronosporomycetes</taxon>
        <taxon>Pythiales</taxon>
        <taxon>Pythiaceae</taxon>
        <taxon>Pythium</taxon>
    </lineage>
</organism>
<evidence type="ECO:0000256" key="2">
    <source>
        <dbReference type="ARBA" id="ARBA00006000"/>
    </source>
</evidence>
<dbReference type="Pfam" id="PF13246">
    <property type="entry name" value="Cation_ATPase"/>
    <property type="match status" value="1"/>
</dbReference>
<feature type="signal peptide" evidence="13">
    <location>
        <begin position="1"/>
        <end position="21"/>
    </location>
</feature>
<comment type="caution">
    <text evidence="15">The sequence shown here is derived from an EMBL/GenBank/DDBJ whole genome shotgun (WGS) entry which is preliminary data.</text>
</comment>
<dbReference type="NCBIfam" id="TIGR01657">
    <property type="entry name" value="P-ATPase-V"/>
    <property type="match status" value="1"/>
</dbReference>
<dbReference type="InterPro" id="IPR044492">
    <property type="entry name" value="P_typ_ATPase_HD_dom"/>
</dbReference>
<feature type="transmembrane region" description="Helical" evidence="12">
    <location>
        <begin position="510"/>
        <end position="527"/>
    </location>
</feature>
<keyword evidence="3 12" id="KW-0812">Transmembrane</keyword>
<dbReference type="GO" id="GO:0019829">
    <property type="term" value="F:ATPase-coupled monoatomic cation transmembrane transporter activity"/>
    <property type="evidence" value="ECO:0007669"/>
    <property type="project" value="TreeGrafter"/>
</dbReference>
<keyword evidence="9 12" id="KW-1133">Transmembrane helix</keyword>
<keyword evidence="5" id="KW-0547">Nucleotide-binding</keyword>
<dbReference type="InterPro" id="IPR023298">
    <property type="entry name" value="ATPase_P-typ_TM_dom_sf"/>
</dbReference>
<dbReference type="PRINTS" id="PR00119">
    <property type="entry name" value="CATATPASE"/>
</dbReference>
<dbReference type="NCBIfam" id="TIGR01494">
    <property type="entry name" value="ATPase_P-type"/>
    <property type="match status" value="2"/>
</dbReference>
<accession>A0A8K1C339</accession>
<dbReference type="SUPFAM" id="SSF81665">
    <property type="entry name" value="Calcium ATPase, transmembrane domain M"/>
    <property type="match status" value="1"/>
</dbReference>
<dbReference type="InterPro" id="IPR006544">
    <property type="entry name" value="P-type_TPase_V"/>
</dbReference>
<evidence type="ECO:0000256" key="12">
    <source>
        <dbReference type="SAM" id="Phobius"/>
    </source>
</evidence>
<dbReference type="InterPro" id="IPR008250">
    <property type="entry name" value="ATPase_P-typ_transduc_dom_A_sf"/>
</dbReference>